<feature type="transmembrane region" description="Helical" evidence="7">
    <location>
        <begin position="76"/>
        <end position="94"/>
    </location>
</feature>
<dbReference type="PANTHER" id="PTHR23517">
    <property type="entry name" value="RESISTANCE PROTEIN MDTM, PUTATIVE-RELATED-RELATED"/>
    <property type="match status" value="1"/>
</dbReference>
<feature type="transmembrane region" description="Helical" evidence="7">
    <location>
        <begin position="304"/>
        <end position="326"/>
    </location>
</feature>
<feature type="transmembrane region" description="Helical" evidence="7">
    <location>
        <begin position="338"/>
        <end position="361"/>
    </location>
</feature>
<keyword evidence="4 7" id="KW-0812">Transmembrane</keyword>
<comment type="subcellular location">
    <subcellularLocation>
        <location evidence="1">Cell membrane</location>
        <topology evidence="1">Multi-pass membrane protein</topology>
    </subcellularLocation>
</comment>
<evidence type="ECO:0000256" key="4">
    <source>
        <dbReference type="ARBA" id="ARBA00022692"/>
    </source>
</evidence>
<sequence>MQHGPLPSPMRQLLALSTLMTLARALTTPVLVLSLAQQLRLGLPAIGMLLGAVLVVATLCGLYGGHLVDRWRPRRLLIGAAALIAAGLALLPAARAPAPALVALLLSETAFGVFGIAVKAALSDGLPAAARARGFSLRYTLTNLAFAVGPFIGSALAGRHAAAPFWAAAMLAASLLPWLAWLRLRDIAADGAPAGAPGFVQTLALLGGDRALVLFTLGCLLGCVVHGRFSDYLALVLLGQRPAAEVMQWMSALIACNALAVVLLQLPIGQRIQRRHAGRWIALGSLLLAAGLAGFWHAASLAGWCLAMLVFTLGEIIIVPAEMLVVDAIAPAAYKGSYFAAHHLAQLGSAASPALCALVLAHGAPGGLFGLLIALALLGALLVAASGAARVTFRAARASDRAARAVPAGSWSPRGGCRRGR</sequence>
<dbReference type="Proteomes" id="UP000737171">
    <property type="component" value="Unassembled WGS sequence"/>
</dbReference>
<feature type="transmembrane region" description="Helical" evidence="7">
    <location>
        <begin position="367"/>
        <end position="389"/>
    </location>
</feature>
<evidence type="ECO:0000256" key="6">
    <source>
        <dbReference type="ARBA" id="ARBA00023136"/>
    </source>
</evidence>
<reference evidence="8 9" key="1">
    <citation type="submission" date="2020-05" db="EMBL/GenBank/DDBJ databases">
        <title>Aquincola sp. isolate from soil.</title>
        <authorList>
            <person name="Han J."/>
            <person name="Kim D.-U."/>
        </authorList>
    </citation>
    <scope>NUCLEOTIDE SEQUENCE [LARGE SCALE GENOMIC DNA]</scope>
    <source>
        <strain evidence="8 9">S2</strain>
    </source>
</reference>
<dbReference type="PANTHER" id="PTHR23517:SF3">
    <property type="entry name" value="INTEGRAL MEMBRANE TRANSPORT PROTEIN"/>
    <property type="match status" value="1"/>
</dbReference>
<accession>A0ABX2EHW3</accession>
<feature type="transmembrane region" description="Helical" evidence="7">
    <location>
        <begin position="211"/>
        <end position="229"/>
    </location>
</feature>
<comment type="caution">
    <text evidence="8">The sequence shown here is derived from an EMBL/GenBank/DDBJ whole genome shotgun (WGS) entry which is preliminary data.</text>
</comment>
<feature type="transmembrane region" description="Helical" evidence="7">
    <location>
        <begin position="163"/>
        <end position="182"/>
    </location>
</feature>
<dbReference type="InterPro" id="IPR036259">
    <property type="entry name" value="MFS_trans_sf"/>
</dbReference>
<keyword evidence="5 7" id="KW-1133">Transmembrane helix</keyword>
<proteinExistence type="predicted"/>
<dbReference type="Pfam" id="PF07690">
    <property type="entry name" value="MFS_1"/>
    <property type="match status" value="1"/>
</dbReference>
<keyword evidence="3" id="KW-1003">Cell membrane</keyword>
<dbReference type="Gene3D" id="1.20.1250.20">
    <property type="entry name" value="MFS general substrate transporter like domains"/>
    <property type="match status" value="1"/>
</dbReference>
<protein>
    <submittedName>
        <fullName evidence="8">MFS transporter</fullName>
    </submittedName>
</protein>
<dbReference type="RefSeq" id="WP_173123680.1">
    <property type="nucleotide sequence ID" value="NZ_JABRWJ010000004.1"/>
</dbReference>
<name>A0ABX2EHW3_9BURK</name>
<dbReference type="SUPFAM" id="SSF103473">
    <property type="entry name" value="MFS general substrate transporter"/>
    <property type="match status" value="1"/>
</dbReference>
<evidence type="ECO:0000313" key="8">
    <source>
        <dbReference type="EMBL" id="NRF68223.1"/>
    </source>
</evidence>
<evidence type="ECO:0000256" key="3">
    <source>
        <dbReference type="ARBA" id="ARBA00022475"/>
    </source>
</evidence>
<feature type="transmembrane region" description="Helical" evidence="7">
    <location>
        <begin position="100"/>
        <end position="118"/>
    </location>
</feature>
<dbReference type="InterPro" id="IPR011701">
    <property type="entry name" value="MFS"/>
</dbReference>
<keyword evidence="2" id="KW-0813">Transport</keyword>
<organism evidence="8 9">
    <name type="scientific">Pseudaquabacterium terrae</name>
    <dbReference type="NCBI Taxonomy" id="2732868"/>
    <lineage>
        <taxon>Bacteria</taxon>
        <taxon>Pseudomonadati</taxon>
        <taxon>Pseudomonadota</taxon>
        <taxon>Betaproteobacteria</taxon>
        <taxon>Burkholderiales</taxon>
        <taxon>Sphaerotilaceae</taxon>
        <taxon>Pseudaquabacterium</taxon>
    </lineage>
</organism>
<feature type="transmembrane region" description="Helical" evidence="7">
    <location>
        <begin position="280"/>
        <end position="298"/>
    </location>
</feature>
<gene>
    <name evidence="8" type="ORF">HLB44_14615</name>
</gene>
<dbReference type="InterPro" id="IPR050171">
    <property type="entry name" value="MFS_Transporters"/>
</dbReference>
<evidence type="ECO:0000256" key="7">
    <source>
        <dbReference type="SAM" id="Phobius"/>
    </source>
</evidence>
<evidence type="ECO:0000313" key="9">
    <source>
        <dbReference type="Proteomes" id="UP000737171"/>
    </source>
</evidence>
<evidence type="ECO:0000256" key="1">
    <source>
        <dbReference type="ARBA" id="ARBA00004651"/>
    </source>
</evidence>
<evidence type="ECO:0000256" key="5">
    <source>
        <dbReference type="ARBA" id="ARBA00022989"/>
    </source>
</evidence>
<dbReference type="EMBL" id="JABRWJ010000004">
    <property type="protein sequence ID" value="NRF68223.1"/>
    <property type="molecule type" value="Genomic_DNA"/>
</dbReference>
<keyword evidence="6 7" id="KW-0472">Membrane</keyword>
<feature type="transmembrane region" description="Helical" evidence="7">
    <location>
        <begin position="139"/>
        <end position="157"/>
    </location>
</feature>
<feature type="transmembrane region" description="Helical" evidence="7">
    <location>
        <begin position="41"/>
        <end position="64"/>
    </location>
</feature>
<keyword evidence="9" id="KW-1185">Reference proteome</keyword>
<evidence type="ECO:0000256" key="2">
    <source>
        <dbReference type="ARBA" id="ARBA00022448"/>
    </source>
</evidence>
<feature type="transmembrane region" description="Helical" evidence="7">
    <location>
        <begin position="249"/>
        <end position="268"/>
    </location>
</feature>